<dbReference type="AlphaFoldDB" id="A0A817AKL1"/>
<sequence length="32" mass="3748">FFKMSLELQTNANDVLNEDQLRLDSKPKNHSD</sequence>
<reference evidence="1" key="1">
    <citation type="submission" date="2021-02" db="EMBL/GenBank/DDBJ databases">
        <authorList>
            <person name="Nowell W R."/>
        </authorList>
    </citation>
    <scope>NUCLEOTIDE SEQUENCE</scope>
</reference>
<protein>
    <submittedName>
        <fullName evidence="1">Uncharacterized protein</fullName>
    </submittedName>
</protein>
<evidence type="ECO:0000313" key="1">
    <source>
        <dbReference type="EMBL" id="CAF2264133.1"/>
    </source>
</evidence>
<dbReference type="EMBL" id="CAJNRE010021866">
    <property type="protein sequence ID" value="CAF2264133.1"/>
    <property type="molecule type" value="Genomic_DNA"/>
</dbReference>
<feature type="non-terminal residue" evidence="1">
    <location>
        <position position="1"/>
    </location>
</feature>
<comment type="caution">
    <text evidence="1">The sequence shown here is derived from an EMBL/GenBank/DDBJ whole genome shotgun (WGS) entry which is preliminary data.</text>
</comment>
<dbReference type="Proteomes" id="UP000663824">
    <property type="component" value="Unassembled WGS sequence"/>
</dbReference>
<name>A0A817AKL1_9BILA</name>
<proteinExistence type="predicted"/>
<accession>A0A817AKL1</accession>
<gene>
    <name evidence="1" type="ORF">MBJ925_LOCUS38885</name>
</gene>
<organism evidence="1 2">
    <name type="scientific">Rotaria magnacalcarata</name>
    <dbReference type="NCBI Taxonomy" id="392030"/>
    <lineage>
        <taxon>Eukaryota</taxon>
        <taxon>Metazoa</taxon>
        <taxon>Spiralia</taxon>
        <taxon>Gnathifera</taxon>
        <taxon>Rotifera</taxon>
        <taxon>Eurotatoria</taxon>
        <taxon>Bdelloidea</taxon>
        <taxon>Philodinida</taxon>
        <taxon>Philodinidae</taxon>
        <taxon>Rotaria</taxon>
    </lineage>
</organism>
<evidence type="ECO:0000313" key="2">
    <source>
        <dbReference type="Proteomes" id="UP000663824"/>
    </source>
</evidence>